<protein>
    <recommendedName>
        <fullName evidence="9">Phytosulfokine</fullName>
    </recommendedName>
    <component>
        <recommendedName>
            <fullName evidence="9">Phytosulfokine-alpha</fullName>
            <shortName evidence="9">PSK-alpha</shortName>
            <shortName evidence="9">Phytosulfokine-a</shortName>
        </recommendedName>
    </component>
    <component>
        <recommendedName>
            <fullName evidence="9">Phytosulfokine-beta</fullName>
            <shortName evidence="9">PSK-beta</shortName>
            <shortName evidence="9">Phytosulfokine-b</shortName>
        </recommendedName>
    </component>
</protein>
<dbReference type="PANTHER" id="PTHR33285:SF46">
    <property type="entry name" value="PHYTOSULFOKINE"/>
    <property type="match status" value="1"/>
</dbReference>
<feature type="non-terminal residue" evidence="11">
    <location>
        <position position="1"/>
    </location>
</feature>
<dbReference type="EMBL" id="CM002294">
    <property type="protein sequence ID" value="ESW15130.1"/>
    <property type="molecule type" value="Genomic_DNA"/>
</dbReference>
<evidence type="ECO:0000256" key="7">
    <source>
        <dbReference type="ARBA" id="ARBA00022782"/>
    </source>
</evidence>
<evidence type="ECO:0000256" key="10">
    <source>
        <dbReference type="SAM" id="Phobius"/>
    </source>
</evidence>
<dbReference type="STRING" id="3885.V7BC35"/>
<keyword evidence="10" id="KW-1133">Transmembrane helix</keyword>
<dbReference type="GO" id="GO:0008283">
    <property type="term" value="P:cell population proliferation"/>
    <property type="evidence" value="ECO:0007669"/>
    <property type="project" value="UniProtKB-UniRule"/>
</dbReference>
<dbReference type="OMA" id="IESYSWC"/>
<dbReference type="GO" id="GO:0030154">
    <property type="term" value="P:cell differentiation"/>
    <property type="evidence" value="ECO:0007669"/>
    <property type="project" value="UniProtKB-UniRule"/>
</dbReference>
<evidence type="ECO:0000256" key="1">
    <source>
        <dbReference type="ARBA" id="ARBA00004613"/>
    </source>
</evidence>
<keyword evidence="8 9" id="KW-0339">Growth factor</keyword>
<dbReference type="Pfam" id="PF06404">
    <property type="entry name" value="PSK"/>
    <property type="match status" value="1"/>
</dbReference>
<dbReference type="InterPro" id="IPR009438">
    <property type="entry name" value="Phytosulfokine"/>
</dbReference>
<comment type="subcellular location">
    <subcellularLocation>
        <location evidence="1 9">Secreted</location>
    </subcellularLocation>
</comment>
<dbReference type="Gramene" id="ESW15130">
    <property type="protein sequence ID" value="ESW15130"/>
    <property type="gene ID" value="PHAVU_007G047000g"/>
</dbReference>
<evidence type="ECO:0000256" key="9">
    <source>
        <dbReference type="RuleBase" id="RU368031"/>
    </source>
</evidence>
<evidence type="ECO:0000256" key="3">
    <source>
        <dbReference type="ARBA" id="ARBA00022473"/>
    </source>
</evidence>
<comment type="PTM">
    <text evidence="9">PSK-alpha is produced by endopeptidase digestion. PSK-beta is produced from PSK-alpha by exopeptidase digestion.</text>
</comment>
<evidence type="ECO:0000256" key="2">
    <source>
        <dbReference type="ARBA" id="ARBA00010781"/>
    </source>
</evidence>
<dbReference type="eggNOG" id="ENOG502S6XU">
    <property type="taxonomic scope" value="Eukaryota"/>
</dbReference>
<feature type="transmembrane region" description="Helical" evidence="10">
    <location>
        <begin position="52"/>
        <end position="72"/>
    </location>
</feature>
<organism evidence="11 12">
    <name type="scientific">Phaseolus vulgaris</name>
    <name type="common">Kidney bean</name>
    <name type="synonym">French bean</name>
    <dbReference type="NCBI Taxonomy" id="3885"/>
    <lineage>
        <taxon>Eukaryota</taxon>
        <taxon>Viridiplantae</taxon>
        <taxon>Streptophyta</taxon>
        <taxon>Embryophyta</taxon>
        <taxon>Tracheophyta</taxon>
        <taxon>Spermatophyta</taxon>
        <taxon>Magnoliopsida</taxon>
        <taxon>eudicotyledons</taxon>
        <taxon>Gunneridae</taxon>
        <taxon>Pentapetalae</taxon>
        <taxon>rosids</taxon>
        <taxon>fabids</taxon>
        <taxon>Fabales</taxon>
        <taxon>Fabaceae</taxon>
        <taxon>Papilionoideae</taxon>
        <taxon>50 kb inversion clade</taxon>
        <taxon>NPAAA clade</taxon>
        <taxon>indigoferoid/millettioid clade</taxon>
        <taxon>Phaseoleae</taxon>
        <taxon>Phaseolus</taxon>
    </lineage>
</organism>
<keyword evidence="3 9" id="KW-0217">Developmental protein</keyword>
<dbReference type="Proteomes" id="UP000000226">
    <property type="component" value="Chromosome 7"/>
</dbReference>
<evidence type="ECO:0000256" key="5">
    <source>
        <dbReference type="ARBA" id="ARBA00022641"/>
    </source>
</evidence>
<reference evidence="12" key="1">
    <citation type="journal article" date="2014" name="Nat. Genet.">
        <title>A reference genome for common bean and genome-wide analysis of dual domestications.</title>
        <authorList>
            <person name="Schmutz J."/>
            <person name="McClean P.E."/>
            <person name="Mamidi S."/>
            <person name="Wu G.A."/>
            <person name="Cannon S.B."/>
            <person name="Grimwood J."/>
            <person name="Jenkins J."/>
            <person name="Shu S."/>
            <person name="Song Q."/>
            <person name="Chavarro C."/>
            <person name="Torres-Torres M."/>
            <person name="Geffroy V."/>
            <person name="Moghaddam S.M."/>
            <person name="Gao D."/>
            <person name="Abernathy B."/>
            <person name="Barry K."/>
            <person name="Blair M."/>
            <person name="Brick M.A."/>
            <person name="Chovatia M."/>
            <person name="Gepts P."/>
            <person name="Goodstein D.M."/>
            <person name="Gonzales M."/>
            <person name="Hellsten U."/>
            <person name="Hyten D.L."/>
            <person name="Jia G."/>
            <person name="Kelly J.D."/>
            <person name="Kudrna D."/>
            <person name="Lee R."/>
            <person name="Richard M.M."/>
            <person name="Miklas P.N."/>
            <person name="Osorno J.M."/>
            <person name="Rodrigues J."/>
            <person name="Thareau V."/>
            <person name="Urrea C.A."/>
            <person name="Wang M."/>
            <person name="Yu Y."/>
            <person name="Zhang M."/>
            <person name="Wing R.A."/>
            <person name="Cregan P.B."/>
            <person name="Rokhsar D.S."/>
            <person name="Jackson S.A."/>
        </authorList>
    </citation>
    <scope>NUCLEOTIDE SEQUENCE [LARGE SCALE GENOMIC DNA]</scope>
    <source>
        <strain evidence="12">cv. G19833</strain>
    </source>
</reference>
<keyword evidence="5 9" id="KW-0765">Sulfation</keyword>
<proteinExistence type="inferred from homology"/>
<keyword evidence="6 9" id="KW-0732">Signal</keyword>
<evidence type="ECO:0000256" key="4">
    <source>
        <dbReference type="ARBA" id="ARBA00022525"/>
    </source>
</evidence>
<name>V7BC35_PHAVU</name>
<dbReference type="GO" id="GO:0008083">
    <property type="term" value="F:growth factor activity"/>
    <property type="evidence" value="ECO:0007669"/>
    <property type="project" value="UniProtKB-UniRule"/>
</dbReference>
<dbReference type="GO" id="GO:0005576">
    <property type="term" value="C:extracellular region"/>
    <property type="evidence" value="ECO:0007669"/>
    <property type="project" value="UniProtKB-SubCell"/>
</dbReference>
<accession>V7BC35</accession>
<dbReference type="PANTHER" id="PTHR33285">
    <property type="entry name" value="PHYTOSULFOKINES 3"/>
    <property type="match status" value="1"/>
</dbReference>
<comment type="similarity">
    <text evidence="2 9">Belongs to the phytosulfokine family.</text>
</comment>
<evidence type="ECO:0000313" key="12">
    <source>
        <dbReference type="Proteomes" id="UP000000226"/>
    </source>
</evidence>
<keyword evidence="10" id="KW-0812">Transmembrane</keyword>
<comment type="PTM">
    <text evidence="9">Sulfation is important for activity and for the binding to a putative membrane receptor.</text>
</comment>
<sequence length="131" mass="15150">QRVKFHQCPYTNHLYKLIIESYSWCVNNIYTHSNSQLEIFLRKQRMKMSSKFTSATLCLAVLFLFLTFTYAAGRLGPSSSSLTSTKTQHGALEEEKLDVEESCDGISEEDCLMRRTLVAHTDYIYTQKHKP</sequence>
<dbReference type="OrthoDB" id="1858282at2759"/>
<keyword evidence="4 9" id="KW-0964">Secreted</keyword>
<dbReference type="AlphaFoldDB" id="V7BC35"/>
<comment type="function">
    <text evidence="9">Promotes plant cell differentiation, organogenesis and somatic embryogenesis as well as cell proliferation.</text>
</comment>
<evidence type="ECO:0000256" key="6">
    <source>
        <dbReference type="ARBA" id="ARBA00022729"/>
    </source>
</evidence>
<keyword evidence="7 9" id="KW-0221">Differentiation</keyword>
<evidence type="ECO:0000256" key="8">
    <source>
        <dbReference type="ARBA" id="ARBA00023030"/>
    </source>
</evidence>
<keyword evidence="12" id="KW-1185">Reference proteome</keyword>
<gene>
    <name evidence="11" type="ORF">PHAVU_007G047000g</name>
</gene>
<keyword evidence="10" id="KW-0472">Membrane</keyword>
<evidence type="ECO:0000313" key="11">
    <source>
        <dbReference type="EMBL" id="ESW15130.1"/>
    </source>
</evidence>